<reference evidence="1 2" key="1">
    <citation type="submission" date="2018-06" db="EMBL/GenBank/DDBJ databases">
        <title>Bacteria isolated from soil of Wuhan.</title>
        <authorList>
            <person name="Wei X."/>
            <person name="Chunhua H."/>
        </authorList>
    </citation>
    <scope>NUCLEOTIDE SEQUENCE [LARGE SCALE GENOMIC DNA]</scope>
    <source>
        <strain evidence="2">xwS2</strain>
    </source>
</reference>
<dbReference type="RefSeq" id="WP_128326568.1">
    <property type="nucleotide sequence ID" value="NZ_QJRG01000050.1"/>
</dbReference>
<evidence type="ECO:0000313" key="2">
    <source>
        <dbReference type="Proteomes" id="UP000288983"/>
    </source>
</evidence>
<gene>
    <name evidence="1" type="ORF">DM813_27690</name>
</gene>
<dbReference type="OrthoDB" id="7592292at2"/>
<comment type="caution">
    <text evidence="1">The sequence shown here is derived from an EMBL/GenBank/DDBJ whole genome shotgun (WGS) entry which is preliminary data.</text>
</comment>
<evidence type="ECO:0000313" key="1">
    <source>
        <dbReference type="EMBL" id="RWU17148.1"/>
    </source>
</evidence>
<dbReference type="Proteomes" id="UP000288983">
    <property type="component" value="Unassembled WGS sequence"/>
</dbReference>
<name>A0A443ZEM5_9PSED</name>
<sequence>MGDTSLVFKLYGDFHWPPTAELQADPARVRGCVEVHYVAWPTGTANTYRAYIVWKPFGIQNKDPAPPADGSITLYEQQDPAGWFAEKINTCQSIWIDGSAGNIKQPIRVAFRGAYLFEQYSLEGKRKLRWPLIPEYSNKTTSVYSALVITEGKRKTAAPLQPRFDFDLSLPLPVSHADNNQWAAFPLRAAFYPQVMTRAAIGEINEFFGRGFNKQKEQNFAFKTLPGSKHLGNFNLAAYGKGTETCASYIEQLENNSTQLENYWPRAFSPVAEKFLSEAGLSPAIIGETDYPVPGKGTLSDTHIRFLSTDGDVSTFTYRLTTNAKKIALKTLRDIEPDLELSPATRSSIHLDAYIKWSIPDQLIWTPEAWQPRIGFRLYWSEAFKVNDFPSTSLTTFARRLLADTFAQINATRPTLPYVEALQPVSLLPDLKVSITADRRFTFALIAEELQGSCSAYFERTARQQGAFLRWQSHAPAHLKMTMAKRSAQADDYLDDVVENNNSLPLRADLPAFFNSAKKGEALNLSLSEDESWAQREANAGDAGSPYFASFALNVTAIAENTGRIGALAFTFPKLTDLKTDADFLRTAGKGLGGPQAFRYQAGKGHLNATLRLTLPVLSVTPLSTDVARTDRSRRPAPLLIDMDQLYGSQNDSPAPFNYYLRATETFGSDDDRLLTVSLLDNALEQGERDYFLLAEEPYSVLRFRQTRLGARGNASSTEVALYSSDDRLWQLRMVSPLYHFMLPPQSIGESADKPNRLEIHDLSVLGATPSHPYIGDGDPYGKALKYRAVEFRLTPSTDLWVQPSDVVRGYFMPEQASYDLFRQRGEYGLGTALAGLRSEFLYGLSVSIEVSKERSVARFSRVSEISALTGDIVGPAREHEADPAITERWSRLSHAIARRPERLEVWTRDPDSPVDFAPARFAEGTRFSLRSTALHRPPLAQADSADASLPAAVLGQLRFHRQGLSGGALWPIESINLLNALKALPESHGGTLEQVALAPFGGDASQTAEFLKGIVKIISETRNGYIERQKVEVLGRVGSLWHRAKHVVVYERTVNPSAQFAPAFGVDVEGSRSRRPILRKVREYIELLEPVRLYPDFPQAAARTTGFLDRVRFNSRIINVDSAWGSEVGTFGWQVPLWNRAAARQRPQVYSMPDIAFVTVSEGEGETPLVAQECLDTDLLFFFADFKAATSDTNLWQARLDVDFANLPLAQIIAKTVDQASTARPVHSDTVNQRRPAVSRALPGARRFTWRLAPAARKTAINAGRADKPIYVGLESVSFMRASFTGMETGSEKFAHLGALLATSGKVDTLSDHGLWQPGQASTLAGVDTNEYVELVGTLMSARDQRSLIEAYDKLKDFFATNSTFGQRLGSALWDNAQLLHKAVDDDQDGNGSLLTAIKALDQKLADGESGCERLKNNAISQLRRKTLLIYTVLQDWQAGVDSLLKDLQGHSKDQVVQALATDIRRSLAPLFKEASDDVGNVAEGVEKARAILLSIEADADTLVRRAFARIDQLAVAYDRDKPWSAERKRAFRAEIRTAISSVAVDLTGAINEGRQRLSVELSDFAQQIGSQLGRALSLLAIEQNTALQGLGALNVAIRRKLVDFIATVNELSSDKVALFTNAIKLAHTRVVASDLAKPPNDTPANLKLKADVLQVLLQLDRLATGVSSRVTELVELLDKLSRQNDEVVESLALTVGALASTARTIIQDLKYANTAARQYSQGLIDAGYSDLNDLMLACWPHVEAAVEKLEIALAEPFEELSSKLDDLDHFVAELRQWIQDVLFNTLSALRDLNGTIDDALSSVSSVLDGLKQQLAPDQLLQRVVIEKVVVPALVEMLEPLPETLGIKDEDRAEATRRLALLADSIAKRLDALDTQALGALDQIADLCKKVFGSIDQAAQSLDQLTRQTAGEYTQKFDEARARFAQAYSNNLEDLDKVIAAARDFDRSVRNLQNDISRTVETAQMYGNRVLAAASRLGEGDLMAAPSNILKLYSAVSSAPELLGLKSDIERIRAGFDELSDIIDTTEAGALLNRMGDQLKALGISSNFDKLSDRILLKVDGAVGKLFNNISGVDLSKLFKGQMLRNNMSDAIRLTHDFDRQQARAWVQVDINAPMPGRNTLFSIGPFQCDFVDMQIDGQMRIEASKDSEEVKQTGAGRIAGTLDVMVSGQSMVSFEKFALNFTREHGLKIDFDPKNIRLNPAFQVVQDTLASLFPDMIGPLTVIKENGIPIGLEHEYVLPVISANAVTSGMSNLSIENRLRLIAYPDFVISDRFSLSRPERPFIFSLFILGGTGFVQIETEYRPFDSELTVTVDAAMGASALLGISAGPFSGQIFITLSAVLSYRKALGRPGGGLAVSALLVIAGNVDVAGIATAGIYATLRITYRDNGQVDADGLISVTIKISSFFTLSARAGVQYRLRNGHAETRSTSSVEAESQDLKEITNKASAAAKKIQGSMV</sequence>
<accession>A0A443ZEM5</accession>
<protein>
    <submittedName>
        <fullName evidence="1">Uncharacterized protein</fullName>
    </submittedName>
</protein>
<proteinExistence type="predicted"/>
<organism evidence="1 2">
    <name type="scientific">Pseudomonas alkylphenolica</name>
    <dbReference type="NCBI Taxonomy" id="237609"/>
    <lineage>
        <taxon>Bacteria</taxon>
        <taxon>Pseudomonadati</taxon>
        <taxon>Pseudomonadota</taxon>
        <taxon>Gammaproteobacteria</taxon>
        <taxon>Pseudomonadales</taxon>
        <taxon>Pseudomonadaceae</taxon>
        <taxon>Pseudomonas</taxon>
    </lineage>
</organism>
<dbReference type="EMBL" id="QJRG01000050">
    <property type="protein sequence ID" value="RWU17148.1"/>
    <property type="molecule type" value="Genomic_DNA"/>
</dbReference>